<dbReference type="EMBL" id="CAXIEN010000051">
    <property type="protein sequence ID" value="CAL1270934.1"/>
    <property type="molecule type" value="Genomic_DNA"/>
</dbReference>
<accession>A0AAV1ZIK6</accession>
<comment type="caution">
    <text evidence="15">The sequence shown here is derived from an EMBL/GenBank/DDBJ whole genome shotgun (WGS) entry which is preliminary data.</text>
</comment>
<feature type="transmembrane region" description="Helical" evidence="14">
    <location>
        <begin position="169"/>
        <end position="194"/>
    </location>
</feature>
<keyword evidence="11 12" id="KW-0407">Ion channel</keyword>
<evidence type="ECO:0000256" key="7">
    <source>
        <dbReference type="ARBA" id="ARBA00023053"/>
    </source>
</evidence>
<keyword evidence="10 12" id="KW-0739">Sodium transport</keyword>
<keyword evidence="6 14" id="KW-1133">Transmembrane helix</keyword>
<reference evidence="15 16" key="1">
    <citation type="submission" date="2024-04" db="EMBL/GenBank/DDBJ databases">
        <authorList>
            <person name="Rising A."/>
            <person name="Reimegard J."/>
            <person name="Sonavane S."/>
            <person name="Akerstrom W."/>
            <person name="Nylinder S."/>
            <person name="Hedman E."/>
            <person name="Kallberg Y."/>
        </authorList>
    </citation>
    <scope>NUCLEOTIDE SEQUENCE [LARGE SCALE GENOMIC DNA]</scope>
</reference>
<dbReference type="InterPro" id="IPR001873">
    <property type="entry name" value="ENaC"/>
</dbReference>
<feature type="region of interest" description="Disordered" evidence="13">
    <location>
        <begin position="202"/>
        <end position="227"/>
    </location>
</feature>
<evidence type="ECO:0000256" key="14">
    <source>
        <dbReference type="SAM" id="Phobius"/>
    </source>
</evidence>
<evidence type="ECO:0000256" key="11">
    <source>
        <dbReference type="ARBA" id="ARBA00023303"/>
    </source>
</evidence>
<protein>
    <submittedName>
        <fullName evidence="15">Uncharacterized protein</fullName>
    </submittedName>
</protein>
<evidence type="ECO:0000256" key="2">
    <source>
        <dbReference type="ARBA" id="ARBA00007193"/>
    </source>
</evidence>
<evidence type="ECO:0000256" key="9">
    <source>
        <dbReference type="ARBA" id="ARBA00023136"/>
    </source>
</evidence>
<organism evidence="15 16">
    <name type="scientific">Larinioides sclopetarius</name>
    <dbReference type="NCBI Taxonomy" id="280406"/>
    <lineage>
        <taxon>Eukaryota</taxon>
        <taxon>Metazoa</taxon>
        <taxon>Ecdysozoa</taxon>
        <taxon>Arthropoda</taxon>
        <taxon>Chelicerata</taxon>
        <taxon>Arachnida</taxon>
        <taxon>Araneae</taxon>
        <taxon>Araneomorphae</taxon>
        <taxon>Entelegynae</taxon>
        <taxon>Araneoidea</taxon>
        <taxon>Araneidae</taxon>
        <taxon>Larinioides</taxon>
    </lineage>
</organism>
<dbReference type="GO" id="GO:0015280">
    <property type="term" value="F:ligand-gated sodium channel activity"/>
    <property type="evidence" value="ECO:0007669"/>
    <property type="project" value="TreeGrafter"/>
</dbReference>
<evidence type="ECO:0000256" key="1">
    <source>
        <dbReference type="ARBA" id="ARBA00004141"/>
    </source>
</evidence>
<evidence type="ECO:0000313" key="16">
    <source>
        <dbReference type="Proteomes" id="UP001497382"/>
    </source>
</evidence>
<keyword evidence="4 12" id="KW-0894">Sodium channel</keyword>
<dbReference type="Gene3D" id="1.10.287.770">
    <property type="entry name" value="YojJ-like"/>
    <property type="match status" value="1"/>
</dbReference>
<evidence type="ECO:0000256" key="3">
    <source>
        <dbReference type="ARBA" id="ARBA00022448"/>
    </source>
</evidence>
<dbReference type="GO" id="GO:0005886">
    <property type="term" value="C:plasma membrane"/>
    <property type="evidence" value="ECO:0007669"/>
    <property type="project" value="TreeGrafter"/>
</dbReference>
<evidence type="ECO:0000256" key="10">
    <source>
        <dbReference type="ARBA" id="ARBA00023201"/>
    </source>
</evidence>
<keyword evidence="16" id="KW-1185">Reference proteome</keyword>
<gene>
    <name evidence="15" type="ORF">LARSCL_LOCUS5572</name>
</gene>
<evidence type="ECO:0000256" key="6">
    <source>
        <dbReference type="ARBA" id="ARBA00022989"/>
    </source>
</evidence>
<evidence type="ECO:0000256" key="8">
    <source>
        <dbReference type="ARBA" id="ARBA00023065"/>
    </source>
</evidence>
<evidence type="ECO:0000256" key="5">
    <source>
        <dbReference type="ARBA" id="ARBA00022692"/>
    </source>
</evidence>
<comment type="similarity">
    <text evidence="2 12">Belongs to the amiloride-sensitive sodium channel (TC 1.A.6) family.</text>
</comment>
<proteinExistence type="inferred from homology"/>
<feature type="compositionally biased region" description="Basic residues" evidence="13">
    <location>
        <begin position="215"/>
        <end position="227"/>
    </location>
</feature>
<dbReference type="AlphaFoldDB" id="A0AAV1ZIK6"/>
<keyword evidence="7" id="KW-0915">Sodium</keyword>
<keyword evidence="9 14" id="KW-0472">Membrane</keyword>
<dbReference type="PRINTS" id="PR01078">
    <property type="entry name" value="AMINACHANNEL"/>
</dbReference>
<dbReference type="Proteomes" id="UP001497382">
    <property type="component" value="Unassembled WGS sequence"/>
</dbReference>
<dbReference type="Pfam" id="PF00858">
    <property type="entry name" value="ASC"/>
    <property type="match status" value="1"/>
</dbReference>
<dbReference type="PANTHER" id="PTHR11690">
    <property type="entry name" value="AMILORIDE-SENSITIVE SODIUM CHANNEL-RELATED"/>
    <property type="match status" value="1"/>
</dbReference>
<comment type="subcellular location">
    <subcellularLocation>
        <location evidence="1">Membrane</location>
        <topology evidence="1">Multi-pass membrane protein</topology>
    </subcellularLocation>
</comment>
<evidence type="ECO:0000256" key="4">
    <source>
        <dbReference type="ARBA" id="ARBA00022461"/>
    </source>
</evidence>
<sequence>MLPAPYSSNCTNYERLPWDRLHDKTLSTRMCTAECSQSLQLKQCNYVTVELSLFFDALPWKQESFDPEKIECAERVSNETKEYCRSLCRVPCKQSNYETTMDSSTWPRRAKVSEEEELGKWKRRPFYEITNNLAHVRAYFTTMEDTTLKHSPKYQPLEMFSHIGGYVGIWLGISLLALCEFIEGAIRVFSFILLQRKKSKEQMENKKASSNAEQKKKRVVINAGTKH</sequence>
<keyword evidence="5 12" id="KW-0812">Transmembrane</keyword>
<evidence type="ECO:0000256" key="12">
    <source>
        <dbReference type="RuleBase" id="RU000679"/>
    </source>
</evidence>
<evidence type="ECO:0000256" key="13">
    <source>
        <dbReference type="SAM" id="MobiDB-lite"/>
    </source>
</evidence>
<keyword evidence="3 12" id="KW-0813">Transport</keyword>
<keyword evidence="8 12" id="KW-0406">Ion transport</keyword>
<name>A0AAV1ZIK6_9ARAC</name>
<evidence type="ECO:0000313" key="15">
    <source>
        <dbReference type="EMBL" id="CAL1270934.1"/>
    </source>
</evidence>